<keyword evidence="4" id="KW-1185">Reference proteome</keyword>
<feature type="transmembrane region" description="Helical" evidence="1">
    <location>
        <begin position="37"/>
        <end position="54"/>
    </location>
</feature>
<dbReference type="Proteomes" id="UP000050501">
    <property type="component" value="Unassembled WGS sequence"/>
</dbReference>
<feature type="transmembrane region" description="Helical" evidence="1">
    <location>
        <begin position="12"/>
        <end position="31"/>
    </location>
</feature>
<proteinExistence type="predicted"/>
<protein>
    <recommendedName>
        <fullName evidence="5">Band 7 domain-containing protein</fullName>
    </recommendedName>
</protein>
<keyword evidence="1" id="KW-0812">Transmembrane</keyword>
<reference evidence="3 4" key="2">
    <citation type="submission" date="2015-07" db="EMBL/GenBank/DDBJ databases">
        <title>Genome sequence of Levilinea saccharolytica DSM 16555.</title>
        <authorList>
            <person name="Hemp J."/>
            <person name="Ward L.M."/>
            <person name="Pace L.A."/>
            <person name="Fischer W.W."/>
        </authorList>
    </citation>
    <scope>NUCLEOTIDE SEQUENCE [LARGE SCALE GENOMIC DNA]</scope>
    <source>
        <strain evidence="3 4">KIBI-1</strain>
    </source>
</reference>
<feature type="transmembrane region" description="Helical" evidence="1">
    <location>
        <begin position="66"/>
        <end position="86"/>
    </location>
</feature>
<accession>A0A0M9U2X4</accession>
<keyword evidence="1" id="KW-0472">Membrane</keyword>
<organism evidence="2">
    <name type="scientific">Levilinea saccharolytica</name>
    <dbReference type="NCBI Taxonomy" id="229921"/>
    <lineage>
        <taxon>Bacteria</taxon>
        <taxon>Bacillati</taxon>
        <taxon>Chloroflexota</taxon>
        <taxon>Anaerolineae</taxon>
        <taxon>Anaerolineales</taxon>
        <taxon>Anaerolineaceae</taxon>
        <taxon>Levilinea</taxon>
    </lineage>
</organism>
<evidence type="ECO:0000313" key="3">
    <source>
        <dbReference type="EMBL" id="KPL91528.1"/>
    </source>
</evidence>
<keyword evidence="1" id="KW-1133">Transmembrane helix</keyword>
<sequence>MPFRKSKGLSRNTWIGITLGSLALLFLIAFWHEIMLVLARVITVLLALLAQELPEITLDMRRAINVVVFFNLIGGFFLMFQAWLLLTSAQALLPVAGFRDVARTAFHLVLYIFRRHGAAVFIKDGEIKATSEELRRSGRGVVVVDFNSAVVLEETVPTPSVMRVFENLADSVLVALGLADPYQNPRTMGTGIVFTRPRERIRAAVDLRSQFRLRPQNLSYSRDGIELRANVWTKFTIGQEPEVLQVTYLGDMRAENLRVVGLQAVDETHVRVASVGRADELDDADRAEIHHQTWVDLRRGQMSAYAPLPSTSLLPVFNAQRVFAAVFSEARNAQEEVIPWDELPTLVATDLYRRVVMETNYDEFYDIRTPDHFPLDDIKRKLRMQMRNNGILAYRLVLRAGGQPLLKADEKGEWVRGEVFSVFDLQTSAVRSLTAPKVLRDRGIKVIASGFGDLMPVSEGVYQQRLDHLLARWDRDTELIHARNELDALRIRGRARRQAQEELNVVLARILETREHTQEIMALRVFQAIDGMAADPKTRRFLPAETLDMINKLQSWLLPPQLPKA</sequence>
<evidence type="ECO:0000313" key="4">
    <source>
        <dbReference type="Proteomes" id="UP000050501"/>
    </source>
</evidence>
<reference evidence="2" key="1">
    <citation type="journal article" date="2015" name="Genome Announc.">
        <title>Draft Genome Sequences of Anaerolinea thermolimosa IMO-1, Bellilinea caldifistulae GOMI-1, Leptolinea tardivitalis YMTK-2, Levilinea saccharolytica KIBI-1, Longilinea arvoryzae KOME-1, Previously Described as Members of the Class Anaerolineae (Chloroflexi).</title>
        <authorList>
            <person name="Matsuura N."/>
            <person name="Tourlousse M.D."/>
            <person name="Ohashi A."/>
            <person name="Hugenholtz P."/>
            <person name="Sekiguchi Y."/>
        </authorList>
    </citation>
    <scope>NUCLEOTIDE SEQUENCE</scope>
    <source>
        <strain evidence="2">KIBI-1</strain>
    </source>
</reference>
<dbReference type="EMBL" id="DF967975">
    <property type="protein sequence ID" value="GAP19153.1"/>
    <property type="molecule type" value="Genomic_DNA"/>
</dbReference>
<gene>
    <name evidence="3" type="ORF">ADN01_00955</name>
    <name evidence="2" type="ORF">LSAC_03052</name>
</gene>
<dbReference type="RefSeq" id="WP_062419456.1">
    <property type="nucleotide sequence ID" value="NZ_BBXZ01000160.1"/>
</dbReference>
<evidence type="ECO:0000313" key="2">
    <source>
        <dbReference type="EMBL" id="GAP19153.1"/>
    </source>
</evidence>
<dbReference type="STRING" id="229921.ADN01_00955"/>
<dbReference type="OrthoDB" id="149939at2"/>
<dbReference type="AlphaFoldDB" id="A0A0M9U2X4"/>
<evidence type="ECO:0008006" key="5">
    <source>
        <dbReference type="Google" id="ProtNLM"/>
    </source>
</evidence>
<name>A0A0M9U2X4_9CHLR</name>
<dbReference type="EMBL" id="LGCM01000003">
    <property type="protein sequence ID" value="KPL91528.1"/>
    <property type="molecule type" value="Genomic_DNA"/>
</dbReference>
<evidence type="ECO:0000256" key="1">
    <source>
        <dbReference type="SAM" id="Phobius"/>
    </source>
</evidence>